<dbReference type="RefSeq" id="WP_380083826.1">
    <property type="nucleotide sequence ID" value="NZ_JBHSWD010000002.1"/>
</dbReference>
<evidence type="ECO:0000256" key="1">
    <source>
        <dbReference type="SAM" id="SignalP"/>
    </source>
</evidence>
<feature type="chain" id="PRO_5046242907" evidence="1">
    <location>
        <begin position="21"/>
        <end position="395"/>
    </location>
</feature>
<comment type="caution">
    <text evidence="2">The sequence shown here is derived from an EMBL/GenBank/DDBJ whole genome shotgun (WGS) entry which is preliminary data.</text>
</comment>
<evidence type="ECO:0000313" key="3">
    <source>
        <dbReference type="Proteomes" id="UP001596297"/>
    </source>
</evidence>
<keyword evidence="1" id="KW-0732">Signal</keyword>
<organism evidence="2 3">
    <name type="scientific">Deinococcus lacus</name>
    <dbReference type="NCBI Taxonomy" id="392561"/>
    <lineage>
        <taxon>Bacteria</taxon>
        <taxon>Thermotogati</taxon>
        <taxon>Deinococcota</taxon>
        <taxon>Deinococci</taxon>
        <taxon>Deinococcales</taxon>
        <taxon>Deinococcaceae</taxon>
        <taxon>Deinococcus</taxon>
    </lineage>
</organism>
<name>A0ABW1YGP3_9DEIO</name>
<dbReference type="Proteomes" id="UP001596297">
    <property type="component" value="Unassembled WGS sequence"/>
</dbReference>
<accession>A0ABW1YGP3</accession>
<proteinExistence type="predicted"/>
<feature type="signal peptide" evidence="1">
    <location>
        <begin position="1"/>
        <end position="20"/>
    </location>
</feature>
<dbReference type="EMBL" id="JBHSWD010000002">
    <property type="protein sequence ID" value="MFC6592707.1"/>
    <property type="molecule type" value="Genomic_DNA"/>
</dbReference>
<reference evidence="3" key="1">
    <citation type="journal article" date="2019" name="Int. J. Syst. Evol. Microbiol.">
        <title>The Global Catalogue of Microorganisms (GCM) 10K type strain sequencing project: providing services to taxonomists for standard genome sequencing and annotation.</title>
        <authorList>
            <consortium name="The Broad Institute Genomics Platform"/>
            <consortium name="The Broad Institute Genome Sequencing Center for Infectious Disease"/>
            <person name="Wu L."/>
            <person name="Ma J."/>
        </authorList>
    </citation>
    <scope>NUCLEOTIDE SEQUENCE [LARGE SCALE GENOMIC DNA]</scope>
    <source>
        <strain evidence="3">CGMCC 1.15772</strain>
    </source>
</reference>
<protein>
    <submittedName>
        <fullName evidence="2">Uncharacterized protein</fullName>
    </submittedName>
</protein>
<evidence type="ECO:0000313" key="2">
    <source>
        <dbReference type="EMBL" id="MFC6592707.1"/>
    </source>
</evidence>
<gene>
    <name evidence="2" type="ORF">ACFP81_12355</name>
</gene>
<keyword evidence="3" id="KW-1185">Reference proteome</keyword>
<sequence>MKRNLMTVTLLLALTPGAVAQTAASAAAVRGQVLALTDQTETERLVVLPFSGVEVVEGEQLVLAQPLAAGTKYVAGSARLGTQPLEPALGANGTLYWTVPAQAESELSFKVTGAGTLPAAALARLSAERQLRPVSGKVVAGDYLLARPAAVAQPEGSGQIKLPRDGAEYRTTDQITLVVEGPAGQELRPRVNGAEVPASQIGTATVDSGRGVQRLEFYGVKLRPGANTVQLGSDSVTVFLAGAVSEVKVTPLQLVADGSTPLRLKVETLDALGKHTAQSYLTVDSNLEPLIPDAEPGVAGYQLRIRDGEGLLELQPQTTPATLQMDFLLGEAVSHQSLEVMADQREVGVGVLSATFGLSSLSDGLSGSSWQGRAYYEGPWPAANCTSLLIRTVCR</sequence>